<proteinExistence type="predicted"/>
<evidence type="ECO:0000256" key="1">
    <source>
        <dbReference type="SAM" id="MobiDB-lite"/>
    </source>
</evidence>
<feature type="compositionally biased region" description="Basic residues" evidence="1">
    <location>
        <begin position="1"/>
        <end position="10"/>
    </location>
</feature>
<reference evidence="2" key="1">
    <citation type="submission" date="2021-01" db="EMBL/GenBank/DDBJ databases">
        <authorList>
            <person name="Corre E."/>
            <person name="Pelletier E."/>
            <person name="Niang G."/>
            <person name="Scheremetjew M."/>
            <person name="Finn R."/>
            <person name="Kale V."/>
            <person name="Holt S."/>
            <person name="Cochrane G."/>
            <person name="Meng A."/>
            <person name="Brown T."/>
            <person name="Cohen L."/>
        </authorList>
    </citation>
    <scope>NUCLEOTIDE SEQUENCE</scope>
    <source>
        <strain evidence="2">CCMP 2712</strain>
    </source>
</reference>
<evidence type="ECO:0000313" key="2">
    <source>
        <dbReference type="EMBL" id="CAE2271626.1"/>
    </source>
</evidence>
<accession>A0A7S4JRF4</accession>
<sequence length="504" mass="56945">MDAHKRKRAKKEVQVVASTSPSDFGGYESKASRAEKKKKTRMDQKGLVVELDRLLPKIEKPPEPAKCVGARALGSTGRSLLNILEDAAKLVREIRMKEGGMDTLDAASDDEGEEGRQNRVLPITDGILKEGVLSSESLLVFEADLVTWNIRSMGRGMQEFFKLAPWGSCVGQSLLHLVHDDDKHILRNVSMRSMSGGHGLSVGDRFSMKLMHFTLRRRKTNDKKLRVFEYIICSFRLVHHAKLEFGRLALFVGNYPETPSHDEFLNFEQSSLTEGSTMMFDQDFFGVYRLNTRMSTCNPAEIRQAATNALNFLTSKTVDIKSGLVDEDFLLVQTLQERISGKSMMSSLMTSITSMAYRLIHIHVSYDESDEGIPRFRFHYRLKFPQMLGGFETRWRLFSEVPIDGTEVKLENVGILSTHPVLNVEASSSKIEGIGYQVYRDGDGTKHLFHNRHITIYTGGFLFSGALYKSPTIEPFRFFLQFDRIAGPDKSLISDPGEIRNLLP</sequence>
<gene>
    <name evidence="2" type="ORF">GTHE00462_LOCUS7104</name>
</gene>
<name>A0A7S4JRF4_GUITH</name>
<dbReference type="AlphaFoldDB" id="A0A7S4JRF4"/>
<feature type="region of interest" description="Disordered" evidence="1">
    <location>
        <begin position="1"/>
        <end position="42"/>
    </location>
</feature>
<organism evidence="2">
    <name type="scientific">Guillardia theta</name>
    <name type="common">Cryptophyte</name>
    <name type="synonym">Cryptomonas phi</name>
    <dbReference type="NCBI Taxonomy" id="55529"/>
    <lineage>
        <taxon>Eukaryota</taxon>
        <taxon>Cryptophyceae</taxon>
        <taxon>Pyrenomonadales</taxon>
        <taxon>Geminigeraceae</taxon>
        <taxon>Guillardia</taxon>
    </lineage>
</organism>
<protein>
    <submittedName>
        <fullName evidence="2">Uncharacterized protein</fullName>
    </submittedName>
</protein>
<dbReference type="EMBL" id="HBKN01009045">
    <property type="protein sequence ID" value="CAE2271626.1"/>
    <property type="molecule type" value="Transcribed_RNA"/>
</dbReference>